<name>A0A1B1TDV6_9ARCH</name>
<organism evidence="1">
    <name type="scientific">uncultured Poseidoniia archaeon</name>
    <dbReference type="NCBI Taxonomy" id="1697135"/>
    <lineage>
        <taxon>Archaea</taxon>
        <taxon>Methanobacteriati</taxon>
        <taxon>Thermoplasmatota</taxon>
        <taxon>Candidatus Poseidoniia</taxon>
        <taxon>environmental samples</taxon>
    </lineage>
</organism>
<accession>A0A1B1TDV6</accession>
<evidence type="ECO:0000313" key="1">
    <source>
        <dbReference type="EMBL" id="ANV80466.1"/>
    </source>
</evidence>
<protein>
    <submittedName>
        <fullName evidence="1">Uncharacterized protein</fullName>
    </submittedName>
</protein>
<reference evidence="1" key="2">
    <citation type="journal article" date="2015" name="ISME J.">
        <title>A new class of marine Euryarchaeota group II from the Mediterranean deep chlorophyll maximum.</title>
        <authorList>
            <person name="Martin-Cuadrado A.B."/>
            <person name="Garcia-Heredia I."/>
            <person name="Molto A.G."/>
            <person name="Lopez-Ubeda R."/>
            <person name="Kimes N."/>
            <person name="Lopez-Garcia P."/>
            <person name="Moreira D."/>
            <person name="Rodriguez-Valera F."/>
        </authorList>
    </citation>
    <scope>NUCLEOTIDE SEQUENCE</scope>
</reference>
<proteinExistence type="predicted"/>
<sequence length="284" mass="31688">MRLLVDETQFSLVSEILSSASKEIGRLNEPLLLLCLPTLSSSFSMAAIESSLVDNGVTYRRKFSIEEPDNSPWIKIIDDDSEKTSLETNPFRLTISTLVVDGLISHKGDSRKGPLTSVAQAHALAQLISPNGHRIRRLRPWLISGNWINSAMDNTYDPLYSALRDILLEEGIIKVVPIPEVPEPNVSEYEWIDENVLNAISSRWISLDLEGKARVLSNLVRDSLIKSKPSTSRLEEIVWHCVLAPGWSTDLAGQISSARLYWEENNSNIASSKVIDKLIRDGVI</sequence>
<dbReference type="AlphaFoldDB" id="A0A1B1TDV6"/>
<dbReference type="EMBL" id="KP211889">
    <property type="protein sequence ID" value="ANV80466.1"/>
    <property type="molecule type" value="Genomic_DNA"/>
</dbReference>
<reference evidence="1" key="1">
    <citation type="submission" date="2014-11" db="EMBL/GenBank/DDBJ databases">
        <authorList>
            <person name="Zhu J."/>
            <person name="Qi W."/>
            <person name="Song R."/>
        </authorList>
    </citation>
    <scope>NUCLEOTIDE SEQUENCE</scope>
</reference>